<dbReference type="Proteomes" id="UP000677016">
    <property type="component" value="Unassembled WGS sequence"/>
</dbReference>
<feature type="signal peptide" evidence="2">
    <location>
        <begin position="1"/>
        <end position="34"/>
    </location>
</feature>
<dbReference type="PROSITE" id="PS51257">
    <property type="entry name" value="PROKAR_LIPOPROTEIN"/>
    <property type="match status" value="1"/>
</dbReference>
<evidence type="ECO:0000313" key="3">
    <source>
        <dbReference type="EMBL" id="MBR7744203.1"/>
    </source>
</evidence>
<dbReference type="RefSeq" id="WP_211603668.1">
    <property type="nucleotide sequence ID" value="NZ_JAGSNF010000019.1"/>
</dbReference>
<comment type="caution">
    <text evidence="3">The sequence shown here is derived from an EMBL/GenBank/DDBJ whole genome shotgun (WGS) entry which is preliminary data.</text>
</comment>
<keyword evidence="4" id="KW-1185">Reference proteome</keyword>
<feature type="chain" id="PRO_5037175452" evidence="2">
    <location>
        <begin position="35"/>
        <end position="146"/>
    </location>
</feature>
<proteinExistence type="predicted"/>
<reference evidence="3" key="1">
    <citation type="submission" date="2021-04" db="EMBL/GenBank/DDBJ databases">
        <title>Phycicoccus avicenniae sp. nov., a novel endophytic actinomycetes isolated from branch of Avicennia mariana.</title>
        <authorList>
            <person name="Tuo L."/>
        </authorList>
    </citation>
    <scope>NUCLEOTIDE SEQUENCE</scope>
    <source>
        <strain evidence="3">BSK3Z-2</strain>
    </source>
</reference>
<feature type="region of interest" description="Disordered" evidence="1">
    <location>
        <begin position="34"/>
        <end position="76"/>
    </location>
</feature>
<evidence type="ECO:0000313" key="4">
    <source>
        <dbReference type="Proteomes" id="UP000677016"/>
    </source>
</evidence>
<accession>A0A941HZL0</accession>
<evidence type="ECO:0000256" key="1">
    <source>
        <dbReference type="SAM" id="MobiDB-lite"/>
    </source>
</evidence>
<organism evidence="3 4">
    <name type="scientific">Phycicoccus avicenniae</name>
    <dbReference type="NCBI Taxonomy" id="2828860"/>
    <lineage>
        <taxon>Bacteria</taxon>
        <taxon>Bacillati</taxon>
        <taxon>Actinomycetota</taxon>
        <taxon>Actinomycetes</taxon>
        <taxon>Micrococcales</taxon>
        <taxon>Intrasporangiaceae</taxon>
        <taxon>Phycicoccus</taxon>
    </lineage>
</organism>
<gene>
    <name evidence="3" type="ORF">KC207_12990</name>
</gene>
<dbReference type="AlphaFoldDB" id="A0A941HZL0"/>
<keyword evidence="2" id="KW-0732">Signal</keyword>
<protein>
    <submittedName>
        <fullName evidence="3">Uncharacterized protein</fullName>
    </submittedName>
</protein>
<feature type="compositionally biased region" description="Polar residues" evidence="1">
    <location>
        <begin position="64"/>
        <end position="76"/>
    </location>
</feature>
<sequence length="146" mass="14746">MTAARSRRPARAAAATACVPVVLALLLAGCGGGAADDPASRAVPPTPSETATPEISRVPPNSPSPTGSDPGQRGMFTTATGVVDAIGDGCVYVLVDGTAERWALRGQVPAVSEGDRVEVSGAPDDTPYEECPDGLPFLVDEVSEAD</sequence>
<name>A0A941HZL0_9MICO</name>
<evidence type="ECO:0000256" key="2">
    <source>
        <dbReference type="SAM" id="SignalP"/>
    </source>
</evidence>
<dbReference type="EMBL" id="JAGSNF010000019">
    <property type="protein sequence ID" value="MBR7744203.1"/>
    <property type="molecule type" value="Genomic_DNA"/>
</dbReference>